<feature type="domain" description="Histidine-specific methyltransferase SAM-dependent" evidence="3">
    <location>
        <begin position="23"/>
        <end position="326"/>
    </location>
</feature>
<reference evidence="4 5" key="1">
    <citation type="submission" date="2013-10" db="EMBL/GenBank/DDBJ databases">
        <title>Salinisphaera japonica YTM-1 Genome Sequencing.</title>
        <authorList>
            <person name="Lai Q."/>
            <person name="Li C."/>
            <person name="Shao Z."/>
        </authorList>
    </citation>
    <scope>NUCLEOTIDE SEQUENCE [LARGE SCALE GENOMIC DNA]</scope>
    <source>
        <strain evidence="4 5">YTM-1</strain>
    </source>
</reference>
<protein>
    <recommendedName>
        <fullName evidence="3">Histidine-specific methyltransferase SAM-dependent domain-containing protein</fullName>
    </recommendedName>
</protein>
<organism evidence="4 5">
    <name type="scientific">Salinisphaera japonica YTM-1</name>
    <dbReference type="NCBI Taxonomy" id="1209778"/>
    <lineage>
        <taxon>Bacteria</taxon>
        <taxon>Pseudomonadati</taxon>
        <taxon>Pseudomonadota</taxon>
        <taxon>Gammaproteobacteria</taxon>
        <taxon>Salinisphaerales</taxon>
        <taxon>Salinisphaeraceae</taxon>
        <taxon>Salinisphaera</taxon>
    </lineage>
</organism>
<dbReference type="InterPro" id="IPR051128">
    <property type="entry name" value="EgtD_Methyltrsf_superfamily"/>
</dbReference>
<comment type="caution">
    <text evidence="4">The sequence shown here is derived from an EMBL/GenBank/DDBJ whole genome shotgun (WGS) entry which is preliminary data.</text>
</comment>
<proteinExistence type="predicted"/>
<dbReference type="InterPro" id="IPR029063">
    <property type="entry name" value="SAM-dependent_MTases_sf"/>
</dbReference>
<keyword evidence="5" id="KW-1185">Reference proteome</keyword>
<dbReference type="PIRSF" id="PIRSF018005">
    <property type="entry name" value="UCP018005"/>
    <property type="match status" value="1"/>
</dbReference>
<dbReference type="InterPro" id="IPR017804">
    <property type="entry name" value="MeTrfase_EgtD-like"/>
</dbReference>
<keyword evidence="1" id="KW-0489">Methyltransferase</keyword>
<evidence type="ECO:0000313" key="4">
    <source>
        <dbReference type="EMBL" id="ROO31277.1"/>
    </source>
</evidence>
<dbReference type="Proteomes" id="UP000285310">
    <property type="component" value="Unassembled WGS sequence"/>
</dbReference>
<dbReference type="EMBL" id="AYKG01000006">
    <property type="protein sequence ID" value="ROO31277.1"/>
    <property type="molecule type" value="Genomic_DNA"/>
</dbReference>
<dbReference type="Gene3D" id="3.40.50.150">
    <property type="entry name" value="Vaccinia Virus protein VP39"/>
    <property type="match status" value="1"/>
</dbReference>
<dbReference type="Pfam" id="PF10017">
    <property type="entry name" value="Methyltransf_33"/>
    <property type="match status" value="1"/>
</dbReference>
<name>A0A423Q043_9GAMM</name>
<evidence type="ECO:0000259" key="3">
    <source>
        <dbReference type="Pfam" id="PF10017"/>
    </source>
</evidence>
<evidence type="ECO:0000256" key="1">
    <source>
        <dbReference type="ARBA" id="ARBA00022603"/>
    </source>
</evidence>
<dbReference type="InterPro" id="IPR035094">
    <property type="entry name" value="EgtD"/>
</dbReference>
<dbReference type="PANTHER" id="PTHR43397">
    <property type="entry name" value="ERGOTHIONEINE BIOSYNTHESIS PROTEIN 1"/>
    <property type="match status" value="1"/>
</dbReference>
<dbReference type="NCBIfam" id="TIGR03438">
    <property type="entry name" value="egtD_ergothio"/>
    <property type="match status" value="1"/>
</dbReference>
<dbReference type="PANTHER" id="PTHR43397:SF1">
    <property type="entry name" value="ERGOTHIONEINE BIOSYNTHESIS PROTEIN 1"/>
    <property type="match status" value="1"/>
</dbReference>
<gene>
    <name evidence="4" type="ORF">SAJA_02960</name>
</gene>
<dbReference type="InterPro" id="IPR019257">
    <property type="entry name" value="MeTrfase_dom"/>
</dbReference>
<dbReference type="InParanoid" id="A0A423Q043"/>
<accession>A0A423Q043</accession>
<dbReference type="GO" id="GO:0008168">
    <property type="term" value="F:methyltransferase activity"/>
    <property type="evidence" value="ECO:0007669"/>
    <property type="project" value="UniProtKB-KW"/>
</dbReference>
<dbReference type="GO" id="GO:0032259">
    <property type="term" value="P:methylation"/>
    <property type="evidence" value="ECO:0007669"/>
    <property type="project" value="UniProtKB-KW"/>
</dbReference>
<evidence type="ECO:0000256" key="2">
    <source>
        <dbReference type="ARBA" id="ARBA00022679"/>
    </source>
</evidence>
<dbReference type="AlphaFoldDB" id="A0A423Q043"/>
<sequence length="328" mass="36027">MPSDARVVHHGVTPTRRIPSLIDDVRASLLQAPRTLPPKYFYDDRGSQLFEAICETPEYYPTRTEDALLAQASDAIIARVAPDHLIELGSGSSKKTRHLIAACHRAGVATRYWPFEVSSQIMLDAADALVDDYPWLRVDAMSGDYTGGLSNLPLAEDGGRRLFVFLGGTLGNFEPEAAAAMLDEIGALMNPGDALLLGLDRVKDPGVLEAAYDDRAGHTAAFNRNVINVLNRELGGDMPIEAYGHQAVFNEEDERIEMWLVAQQAHEVYFSALDAGFVMQAGEGILTEISRKFTRQTIDDLLARCDMAAMDHFEAENQAYSLILATRA</sequence>
<evidence type="ECO:0000313" key="5">
    <source>
        <dbReference type="Proteomes" id="UP000285310"/>
    </source>
</evidence>
<dbReference type="SUPFAM" id="SSF53335">
    <property type="entry name" value="S-adenosyl-L-methionine-dependent methyltransferases"/>
    <property type="match status" value="1"/>
</dbReference>
<keyword evidence="2" id="KW-0808">Transferase</keyword>